<evidence type="ECO:0000259" key="2">
    <source>
        <dbReference type="Pfam" id="PF12770"/>
    </source>
</evidence>
<dbReference type="PANTHER" id="PTHR10098:SF108">
    <property type="entry name" value="TETRATRICOPEPTIDE REPEAT PROTEIN 28"/>
    <property type="match status" value="1"/>
</dbReference>
<proteinExistence type="predicted"/>
<dbReference type="Gene3D" id="1.25.40.10">
    <property type="entry name" value="Tetratricopeptide repeat domain"/>
    <property type="match status" value="2"/>
</dbReference>
<comment type="caution">
    <text evidence="3">The sequence shown here is derived from an EMBL/GenBank/DDBJ whole genome shotgun (WGS) entry which is preliminary data.</text>
</comment>
<evidence type="ECO:0000313" key="4">
    <source>
        <dbReference type="Proteomes" id="UP000663853"/>
    </source>
</evidence>
<feature type="compositionally biased region" description="Low complexity" evidence="1">
    <location>
        <begin position="675"/>
        <end position="691"/>
    </location>
</feature>
<evidence type="ECO:0000313" key="3">
    <source>
        <dbReference type="EMBL" id="CAE6488857.1"/>
    </source>
</evidence>
<feature type="region of interest" description="Disordered" evidence="1">
    <location>
        <begin position="61"/>
        <end position="83"/>
    </location>
</feature>
<evidence type="ECO:0000256" key="1">
    <source>
        <dbReference type="SAM" id="MobiDB-lite"/>
    </source>
</evidence>
<accession>A0A8H3CRW7</accession>
<dbReference type="Proteomes" id="UP000663853">
    <property type="component" value="Unassembled WGS sequence"/>
</dbReference>
<gene>
    <name evidence="3" type="ORF">RDB_LOCUS98493</name>
</gene>
<dbReference type="PANTHER" id="PTHR10098">
    <property type="entry name" value="RAPSYN-RELATED"/>
    <property type="match status" value="1"/>
</dbReference>
<feature type="domain" description="CHAT" evidence="2">
    <location>
        <begin position="816"/>
        <end position="1094"/>
    </location>
</feature>
<dbReference type="SUPFAM" id="SSF81901">
    <property type="entry name" value="HCP-like"/>
    <property type="match status" value="1"/>
</dbReference>
<dbReference type="Pfam" id="PF12770">
    <property type="entry name" value="CHAT"/>
    <property type="match status" value="1"/>
</dbReference>
<dbReference type="InterPro" id="IPR011990">
    <property type="entry name" value="TPR-like_helical_dom_sf"/>
</dbReference>
<dbReference type="InterPro" id="IPR024983">
    <property type="entry name" value="CHAT_dom"/>
</dbReference>
<name>A0A8H3CRW7_9AGAM</name>
<organism evidence="3 4">
    <name type="scientific">Rhizoctonia solani</name>
    <dbReference type="NCBI Taxonomy" id="456999"/>
    <lineage>
        <taxon>Eukaryota</taxon>
        <taxon>Fungi</taxon>
        <taxon>Dikarya</taxon>
        <taxon>Basidiomycota</taxon>
        <taxon>Agaricomycotina</taxon>
        <taxon>Agaricomycetes</taxon>
        <taxon>Cantharellales</taxon>
        <taxon>Ceratobasidiaceae</taxon>
        <taxon>Rhizoctonia</taxon>
    </lineage>
</organism>
<dbReference type="EMBL" id="CAJMXA010002904">
    <property type="protein sequence ID" value="CAE6488857.1"/>
    <property type="molecule type" value="Genomic_DNA"/>
</dbReference>
<reference evidence="3" key="1">
    <citation type="submission" date="2021-01" db="EMBL/GenBank/DDBJ databases">
        <authorList>
            <person name="Kaushik A."/>
        </authorList>
    </citation>
    <scope>NUCLEOTIDE SEQUENCE</scope>
    <source>
        <strain evidence="3">AG6-10EEA</strain>
    </source>
</reference>
<dbReference type="Gene3D" id="1.20.120.660">
    <property type="entry name" value="IL-4 antagonist (De novo design) like domain"/>
    <property type="match status" value="2"/>
</dbReference>
<dbReference type="AlphaFoldDB" id="A0A8H3CRW7"/>
<dbReference type="SUPFAM" id="SSF48452">
    <property type="entry name" value="TPR-like"/>
    <property type="match status" value="2"/>
</dbReference>
<sequence>MVSFHSHLMMLSYSQSRSSLLPKKRIELGFWVCPIIQVEKRRFQRKLDSLILSPERAAANYTMSETSKSGTDLSDVSGEAQSNNLPNQALEQDMKIEGEPGSPVLECSDLSPQDLYNQGISYRNRFQRFGVLKDIEKAIECGARALDLTPDGDPGLPLRLAGLGSSYIERFWRLGELDDLAKSIDYRSRALQMTPEGDPDLARRHANLGVSRGTRFQRLGQLDDLDKAIEHQSRALALTPDGDPELSSQHANLGVAYGTRFRHLGQLSDFEKSLEHRSCALELTPDGHPDLSSRHASLGMAYTDRFRRLGELNDLEKSIEHDYLALVLTPDGHPDMSRRHADLGMDYTDRFQRLGELDDLEKSMKHHSRALELTPDDHPVLSNRHVDLGVAYGNRFRHLGQLDDLEKSIEHRSRALELTPDGHPHLSGLHASLGVAYTDRFERLGELGDLEKSIEHDSLALTLTPEGHPDLSSRHAGLAVSYGIRFEQLGQLNDHEKSIEHHSRALELTPDGHPELSIRYFNQAESYFNHYHRTTNPSSLQHSLDSFRRASQVSTGAPRVIFQLALQWAALASKNPSLQCIEAYQAAIDLLPQFIWLGATTSQRYTDLSIAENLAINAAFAAILDSNPNLALEWVEHARCVVWNQSIMLRSPLDQLHSFHPDLAVRVEAVAKQLSDASSESPTSQSPTSSSVDPEQVGQQRRRLAMEYSDLLAQTRKLPGFEDFLQPMRANALVHAARNGPIVVINCHKDYCDSLLILPGNDDIKHLPLPNFNQEKAQNARSELEISLRRKGLRQRGFKVRLPPGYKDGMSTVLLDLWKHVVEPVIDFLGLKNDISVHTLPHITWCPTGALSFLPLHAAGDYDQPQSRVFNYAISSYTPTLTALLASTPSSFSHASRVLAIGQAKTPGHTPLPGTTRELECLRAHTSNKVEYSQLLDNQATTAAVLDAMEQHDWVHLACHAHQNVKDPTKSGFFLHDGTLDLASINRRSFKNKGLAFLSACQTATGDERLPDEAIHLASGMLMAGYPSVIATMWSVMDRDAPFVADKVYERLMKEGKVGNGEAGKALHYAVAALRDEVGEKEFGRWVPYIHIGS</sequence>
<protein>
    <recommendedName>
        <fullName evidence="2">CHAT domain-containing protein</fullName>
    </recommendedName>
</protein>
<feature type="region of interest" description="Disordered" evidence="1">
    <location>
        <begin position="675"/>
        <end position="699"/>
    </location>
</feature>